<proteinExistence type="predicted"/>
<evidence type="ECO:0000313" key="2">
    <source>
        <dbReference type="EMBL" id="CAL1362013.1"/>
    </source>
</evidence>
<keyword evidence="3" id="KW-1185">Reference proteome</keyword>
<protein>
    <recommendedName>
        <fullName evidence="1">Retrotransposon Copia-like N-terminal domain-containing protein</fullName>
    </recommendedName>
</protein>
<evidence type="ECO:0000259" key="1">
    <source>
        <dbReference type="Pfam" id="PF14244"/>
    </source>
</evidence>
<accession>A0AAV2CZX9</accession>
<dbReference type="AlphaFoldDB" id="A0AAV2CZX9"/>
<reference evidence="2 3" key="1">
    <citation type="submission" date="2024-04" db="EMBL/GenBank/DDBJ databases">
        <authorList>
            <person name="Fracassetti M."/>
        </authorList>
    </citation>
    <scope>NUCLEOTIDE SEQUENCE [LARGE SCALE GENOMIC DNA]</scope>
</reference>
<sequence>MSDDNSKVASNGSTKAPVDEKFLTSNVNFVYFLPQSYSQHVGDLLTPSNYGEWVIDMTDSLLAKNKLGFVDGTIHQPTTPREKAAWTRVDVTLKGWLKASMTLEVRRRIRLAKTSKHKG</sequence>
<dbReference type="PANTHER" id="PTHR37610:SF97">
    <property type="entry name" value="RETROTRANSPOSON GAG DOMAIN-CONTAINING PROTEIN"/>
    <property type="match status" value="1"/>
</dbReference>
<feature type="domain" description="Retrotransposon Copia-like N-terminal" evidence="1">
    <location>
        <begin position="44"/>
        <end position="77"/>
    </location>
</feature>
<dbReference type="PANTHER" id="PTHR37610">
    <property type="entry name" value="CCHC-TYPE DOMAIN-CONTAINING PROTEIN"/>
    <property type="match status" value="1"/>
</dbReference>
<name>A0AAV2CZX9_9ROSI</name>
<organism evidence="2 3">
    <name type="scientific">Linum trigynum</name>
    <dbReference type="NCBI Taxonomy" id="586398"/>
    <lineage>
        <taxon>Eukaryota</taxon>
        <taxon>Viridiplantae</taxon>
        <taxon>Streptophyta</taxon>
        <taxon>Embryophyta</taxon>
        <taxon>Tracheophyta</taxon>
        <taxon>Spermatophyta</taxon>
        <taxon>Magnoliopsida</taxon>
        <taxon>eudicotyledons</taxon>
        <taxon>Gunneridae</taxon>
        <taxon>Pentapetalae</taxon>
        <taxon>rosids</taxon>
        <taxon>fabids</taxon>
        <taxon>Malpighiales</taxon>
        <taxon>Linaceae</taxon>
        <taxon>Linum</taxon>
    </lineage>
</organism>
<gene>
    <name evidence="2" type="ORF">LTRI10_LOCUS9262</name>
</gene>
<dbReference type="InterPro" id="IPR029472">
    <property type="entry name" value="Copia-like_N"/>
</dbReference>
<dbReference type="Proteomes" id="UP001497516">
    <property type="component" value="Chromosome 10"/>
</dbReference>
<dbReference type="EMBL" id="OZ034814">
    <property type="protein sequence ID" value="CAL1362013.1"/>
    <property type="molecule type" value="Genomic_DNA"/>
</dbReference>
<dbReference type="Pfam" id="PF14244">
    <property type="entry name" value="Retrotran_gag_3"/>
    <property type="match status" value="1"/>
</dbReference>
<evidence type="ECO:0000313" key="3">
    <source>
        <dbReference type="Proteomes" id="UP001497516"/>
    </source>
</evidence>